<dbReference type="InterPro" id="IPR032882">
    <property type="entry name" value="SrkA/RdoA"/>
</dbReference>
<dbReference type="Gene3D" id="1.10.510.10">
    <property type="entry name" value="Transferase(Phosphotransferase) domain 1"/>
    <property type="match status" value="1"/>
</dbReference>
<dbReference type="EMBL" id="DRLF01000207">
    <property type="protein sequence ID" value="HEC06347.1"/>
    <property type="molecule type" value="Genomic_DNA"/>
</dbReference>
<comment type="subunit">
    <text evidence="11">Monomer.</text>
</comment>
<feature type="active site" description="Proton acceptor" evidence="11">
    <location>
        <position position="200"/>
    </location>
</feature>
<name>A0A831WAC2_9GAMM</name>
<feature type="site" description="ATP" evidence="11">
    <location>
        <position position="33"/>
    </location>
</feature>
<dbReference type="EC" id="2.7.11.1" evidence="11"/>
<evidence type="ECO:0000256" key="3">
    <source>
        <dbReference type="ARBA" id="ARBA00022553"/>
    </source>
</evidence>
<dbReference type="Pfam" id="PF01636">
    <property type="entry name" value="APH"/>
    <property type="match status" value="1"/>
</dbReference>
<feature type="active site" evidence="11">
    <location>
        <position position="217"/>
    </location>
</feature>
<evidence type="ECO:0000259" key="12">
    <source>
        <dbReference type="Pfam" id="PF01636"/>
    </source>
</evidence>
<keyword evidence="5 11" id="KW-0479">Metal-binding</keyword>
<protein>
    <recommendedName>
        <fullName evidence="11">Stress response kinase A</fullName>
        <ecNumber evidence="11">2.7.11.1</ecNumber>
    </recommendedName>
    <alternativeName>
        <fullName evidence="11">Serine/threonine-protein kinase SrkA</fullName>
    </alternativeName>
</protein>
<dbReference type="GO" id="GO:0000287">
    <property type="term" value="F:magnesium ion binding"/>
    <property type="evidence" value="ECO:0007669"/>
    <property type="project" value="UniProtKB-UniRule"/>
</dbReference>
<evidence type="ECO:0000313" key="13">
    <source>
        <dbReference type="EMBL" id="HEC06347.1"/>
    </source>
</evidence>
<feature type="domain" description="Aminoglycoside phosphotransferase" evidence="12">
    <location>
        <begin position="30"/>
        <end position="264"/>
    </location>
</feature>
<gene>
    <name evidence="11" type="primary">srkA</name>
    <name evidence="13" type="ORF">ENJ12_05830</name>
</gene>
<organism evidence="13">
    <name type="scientific">Thiolapillus brandeum</name>
    <dbReference type="NCBI Taxonomy" id="1076588"/>
    <lineage>
        <taxon>Bacteria</taxon>
        <taxon>Pseudomonadati</taxon>
        <taxon>Pseudomonadota</taxon>
        <taxon>Gammaproteobacteria</taxon>
        <taxon>Chromatiales</taxon>
        <taxon>Sedimenticolaceae</taxon>
        <taxon>Thiolapillus</taxon>
    </lineage>
</organism>
<comment type="cofactor">
    <cofactor evidence="11">
        <name>Mg(2+)</name>
        <dbReference type="ChEBI" id="CHEBI:18420"/>
    </cofactor>
</comment>
<keyword evidence="3 11" id="KW-0597">Phosphoprotein</keyword>
<accession>A0A831WAC2</accession>
<dbReference type="InterPro" id="IPR002575">
    <property type="entry name" value="Aminoglycoside_PTrfase"/>
</dbReference>
<evidence type="ECO:0000256" key="10">
    <source>
        <dbReference type="ARBA" id="ARBA00023016"/>
    </source>
</evidence>
<dbReference type="PANTHER" id="PTHR39573">
    <property type="entry name" value="STRESS RESPONSE KINASE A"/>
    <property type="match status" value="1"/>
</dbReference>
<dbReference type="Gene3D" id="3.30.200.70">
    <property type="match status" value="1"/>
</dbReference>
<keyword evidence="1 11" id="KW-0963">Cytoplasm</keyword>
<dbReference type="PANTHER" id="PTHR39573:SF1">
    <property type="entry name" value="STRESS RESPONSE KINASE A"/>
    <property type="match status" value="1"/>
</dbReference>
<comment type="function">
    <text evidence="11">A protein kinase that phosphorylates Ser and Thr residues. Probably acts to suppress the effects of stress linked to accumulation of reactive oxygen species. Probably involved in the extracytoplasmic stress response.</text>
</comment>
<dbReference type="NCBIfam" id="NF008738">
    <property type="entry name" value="PRK11768.1"/>
    <property type="match status" value="1"/>
</dbReference>
<evidence type="ECO:0000256" key="9">
    <source>
        <dbReference type="ARBA" id="ARBA00022842"/>
    </source>
</evidence>
<evidence type="ECO:0000256" key="6">
    <source>
        <dbReference type="ARBA" id="ARBA00022741"/>
    </source>
</evidence>
<dbReference type="Gene3D" id="1.20.1270.170">
    <property type="match status" value="1"/>
</dbReference>
<proteinExistence type="inferred from homology"/>
<dbReference type="Proteomes" id="UP000886339">
    <property type="component" value="Unassembled WGS sequence"/>
</dbReference>
<keyword evidence="10 11" id="KW-0346">Stress response</keyword>
<dbReference type="HAMAP" id="MF_01497">
    <property type="entry name" value="SrkA_kinase"/>
    <property type="match status" value="1"/>
</dbReference>
<dbReference type="GO" id="GO:0005524">
    <property type="term" value="F:ATP binding"/>
    <property type="evidence" value="ECO:0007669"/>
    <property type="project" value="UniProtKB-UniRule"/>
</dbReference>
<comment type="catalytic activity">
    <reaction evidence="11">
        <text>L-threonyl-[protein] + ATP = O-phospho-L-threonyl-[protein] + ADP + H(+)</text>
        <dbReference type="Rhea" id="RHEA:46608"/>
        <dbReference type="Rhea" id="RHEA-COMP:11060"/>
        <dbReference type="Rhea" id="RHEA-COMP:11605"/>
        <dbReference type="ChEBI" id="CHEBI:15378"/>
        <dbReference type="ChEBI" id="CHEBI:30013"/>
        <dbReference type="ChEBI" id="CHEBI:30616"/>
        <dbReference type="ChEBI" id="CHEBI:61977"/>
        <dbReference type="ChEBI" id="CHEBI:456216"/>
        <dbReference type="EC" id="2.7.11.1"/>
    </reaction>
</comment>
<keyword evidence="9 11" id="KW-0460">Magnesium</keyword>
<dbReference type="AlphaFoldDB" id="A0A831WAC2"/>
<comment type="caution">
    <text evidence="13">The sequence shown here is derived from an EMBL/GenBank/DDBJ whole genome shotgun (WGS) entry which is preliminary data.</text>
</comment>
<comment type="similarity">
    <text evidence="11">Belongs to the SrkA/RdoA protein kinase family.</text>
</comment>
<dbReference type="GO" id="GO:0005737">
    <property type="term" value="C:cytoplasm"/>
    <property type="evidence" value="ECO:0007669"/>
    <property type="project" value="UniProtKB-SubCell"/>
</dbReference>
<keyword evidence="4 11" id="KW-0808">Transferase</keyword>
<comment type="subcellular location">
    <subcellularLocation>
        <location evidence="11">Cytoplasm</location>
    </subcellularLocation>
</comment>
<reference evidence="13" key="1">
    <citation type="journal article" date="2020" name="mSystems">
        <title>Genome- and Community-Level Interaction Insights into Carbon Utilization and Element Cycling Functions of Hydrothermarchaeota in Hydrothermal Sediment.</title>
        <authorList>
            <person name="Zhou Z."/>
            <person name="Liu Y."/>
            <person name="Xu W."/>
            <person name="Pan J."/>
            <person name="Luo Z.H."/>
            <person name="Li M."/>
        </authorList>
    </citation>
    <scope>NUCLEOTIDE SEQUENCE [LARGE SCALE GENOMIC DNA]</scope>
    <source>
        <strain evidence="13">HyVt-458</strain>
    </source>
</reference>
<evidence type="ECO:0000256" key="7">
    <source>
        <dbReference type="ARBA" id="ARBA00022777"/>
    </source>
</evidence>
<evidence type="ECO:0000256" key="4">
    <source>
        <dbReference type="ARBA" id="ARBA00022679"/>
    </source>
</evidence>
<dbReference type="SUPFAM" id="SSF56112">
    <property type="entry name" value="Protein kinase-like (PK-like)"/>
    <property type="match status" value="1"/>
</dbReference>
<dbReference type="GO" id="GO:0004674">
    <property type="term" value="F:protein serine/threonine kinase activity"/>
    <property type="evidence" value="ECO:0007669"/>
    <property type="project" value="UniProtKB-UniRule"/>
</dbReference>
<keyword evidence="8 11" id="KW-0067">ATP-binding</keyword>
<feature type="binding site" evidence="11">
    <location>
        <position position="217"/>
    </location>
    <ligand>
        <name>Mg(2+)</name>
        <dbReference type="ChEBI" id="CHEBI:18420"/>
    </ligand>
</feature>
<evidence type="ECO:0000256" key="11">
    <source>
        <dbReference type="HAMAP-Rule" id="MF_01497"/>
    </source>
</evidence>
<feature type="binding site" evidence="11">
    <location>
        <position position="205"/>
    </location>
    <ligand>
        <name>Mg(2+)</name>
        <dbReference type="ChEBI" id="CHEBI:18420"/>
    </ligand>
</feature>
<evidence type="ECO:0000256" key="2">
    <source>
        <dbReference type="ARBA" id="ARBA00022527"/>
    </source>
</evidence>
<sequence>MSHPYDRLSPDLILDAVESAGFEVNGSLLPLNSYENRVLQIGLEEQAPIIAKFYRPDRWSDEAILEDHAYSLELAAQEIPVVPPLLDNRQQSLFAFQGFRFALYPRQGGRSPNLEDPDHLEWIGRFLGRIHAVGASRPFMHRETLSVDSLGWQSLVWLRQSGMLPLETANAYLSLCEDLLTRIDGIFSSHHFNQLRLHGDCHPGNILWTDQGPHFVDMDDCRNGPAIQDFWMLLSGDRQEMTLQLSELIEGYRLFHDFDTRELALIEPLRTLRLIHYSTWLARRWDDPAFPKAFPWFNTGAYWQEQIAILVQQKELLDQPALMLF</sequence>
<dbReference type="InterPro" id="IPR011009">
    <property type="entry name" value="Kinase-like_dom_sf"/>
</dbReference>
<keyword evidence="6 11" id="KW-0547">Nucleotide-binding</keyword>
<evidence type="ECO:0000256" key="1">
    <source>
        <dbReference type="ARBA" id="ARBA00022490"/>
    </source>
</evidence>
<keyword evidence="2 11" id="KW-0723">Serine/threonine-protein kinase</keyword>
<evidence type="ECO:0000256" key="5">
    <source>
        <dbReference type="ARBA" id="ARBA00022723"/>
    </source>
</evidence>
<keyword evidence="7 11" id="KW-0418">Kinase</keyword>
<comment type="catalytic activity">
    <reaction evidence="11">
        <text>L-seryl-[protein] + ATP = O-phospho-L-seryl-[protein] + ADP + H(+)</text>
        <dbReference type="Rhea" id="RHEA:17989"/>
        <dbReference type="Rhea" id="RHEA-COMP:9863"/>
        <dbReference type="Rhea" id="RHEA-COMP:11604"/>
        <dbReference type="ChEBI" id="CHEBI:15378"/>
        <dbReference type="ChEBI" id="CHEBI:29999"/>
        <dbReference type="ChEBI" id="CHEBI:30616"/>
        <dbReference type="ChEBI" id="CHEBI:83421"/>
        <dbReference type="ChEBI" id="CHEBI:456216"/>
        <dbReference type="EC" id="2.7.11.1"/>
    </reaction>
</comment>
<evidence type="ECO:0000256" key="8">
    <source>
        <dbReference type="ARBA" id="ARBA00022840"/>
    </source>
</evidence>